<dbReference type="eggNOG" id="KOG2310">
    <property type="taxonomic scope" value="Eukaryota"/>
</dbReference>
<sequence>MALATRGMWHQRPPAKFVQLLANSNHDETAETLPTPRDNLPTDGEVSGNTLSILIATDVHLGYAEKDQVRGNDSFVTFEETLQIAKKRNVDFILLGGDLYHENKPSRRTLHASMALFRKFCMGDRVCEVEFLSDQSINFANNRFPWVNYEDPNLNVSIPVFSIHGNHDDPAGEGNLCALDLLSVCGLVNYFGRPASVDDITVSPLLLQKGATKLALYGLGSVRDERLHRTFVNNKVKMLRPKEDPDSWFNAFVLHQNRAKHGHTNYIPEKFLDTFLDLVVWGHEHECLIDPRQSDDTSLPFWITQPGSTVATSLSPGESKQKHVGILEIRPDKAFKMTKVPLQTVRPFYMEDIILSDTDLDPADEERIYAFLTDKVEQLISRAEDEHAGNIHPRKPSKPLIRLRVDYSGGFQSFSTLRFGQQFVDRVANPKDILLFHRKKVQQAKGIRPDIDEKLLHLRPEALDNTRMEDLVKDYLRSKDNALDLQILSENRMAQALREFVDKDEKDAIQTLVSWQLEVTQKHLKQRNNVTAENIEEAAQKYTELRRQKEGDQEEEEQIKKVLAESRSQVHDDDEMSDESMDSMDVDARPQGKGRGRGSRGGGGRGSRGGTHASRGTGEGRGRGRGSRGGRGRGAATAARKGSLITDSFSSASKSSDVTLISSSEDEEFNAPLSSAKTSTQGKRAPSGRSVSKKAIQYQDDSDESDNPFSHAPSSKRQRR</sequence>
<dbReference type="PANTHER" id="PTHR10139:SF1">
    <property type="entry name" value="DOUBLE-STRAND BREAK REPAIR PROTEIN MRE11"/>
    <property type="match status" value="1"/>
</dbReference>
<evidence type="ECO:0000256" key="6">
    <source>
        <dbReference type="ARBA" id="ARBA00022722"/>
    </source>
</evidence>
<dbReference type="NCBIfam" id="TIGR00583">
    <property type="entry name" value="mre11"/>
    <property type="match status" value="1"/>
</dbReference>
<proteinExistence type="inferred from homology"/>
<feature type="compositionally biased region" description="Gly residues" evidence="19">
    <location>
        <begin position="599"/>
        <end position="609"/>
    </location>
</feature>
<evidence type="ECO:0000256" key="12">
    <source>
        <dbReference type="ARBA" id="ARBA00023204"/>
    </source>
</evidence>
<dbReference type="InterPro" id="IPR038487">
    <property type="entry name" value="Mre11_capping_dom"/>
</dbReference>
<dbReference type="GO" id="GO:0007095">
    <property type="term" value="P:mitotic G2 DNA damage checkpoint signaling"/>
    <property type="evidence" value="ECO:0000318"/>
    <property type="project" value="GO_Central"/>
</dbReference>
<name>A7SIW1_NEMVE</name>
<evidence type="ECO:0000313" key="22">
    <source>
        <dbReference type="Proteomes" id="UP000001593"/>
    </source>
</evidence>
<dbReference type="GO" id="GO:0030870">
    <property type="term" value="C:Mre11 complex"/>
    <property type="evidence" value="ECO:0000318"/>
    <property type="project" value="GO_Central"/>
</dbReference>
<dbReference type="SMART" id="SM01347">
    <property type="entry name" value="Mre11_DNA_bind"/>
    <property type="match status" value="1"/>
</dbReference>
<dbReference type="GO" id="GO:0035861">
    <property type="term" value="C:site of double-strand break"/>
    <property type="evidence" value="ECO:0000318"/>
    <property type="project" value="GO_Central"/>
</dbReference>
<comment type="function">
    <text evidence="16">Core component of the MRN complex, which plays a central role in double-strand break (DSB) repair, DNA recombination, maintenance of telomere integrity and meiosis. The MRN complex is involved in the repair of DNA double-strand breaks (DSBs) via homologous recombination (HR), an error-free mechanism which primarily occurs during S and G2 phases. The complex (1) mediates the end resection of damaged DNA, which generates proper single-stranded DNA, a key initial steps in HR, and is (2) required for the recruitment of other repair factors and efficient activation of ATM and ATR upon DNA damage. Within the MRN complex, MRE11 possesses both single-strand endonuclease activity and double-strand-specific 3'-5' exonuclease activity. MRE11 first endonucleolytically cleaves the 5' strand at DNA DSB ends to prevent non-homologous end joining (NHEJ) and licence HR. It then generates a single-stranded DNA gap via 3' to 5' exonucleolytic degradation, which is required for single-strand invasion and recombination.</text>
</comment>
<evidence type="ECO:0000256" key="4">
    <source>
        <dbReference type="ARBA" id="ARBA00009028"/>
    </source>
</evidence>
<keyword evidence="14 16" id="KW-0539">Nucleus</keyword>
<evidence type="ECO:0000256" key="7">
    <source>
        <dbReference type="ARBA" id="ARBA00022723"/>
    </source>
</evidence>
<dbReference type="InterPro" id="IPR041796">
    <property type="entry name" value="Mre11_N"/>
</dbReference>
<evidence type="ECO:0000256" key="13">
    <source>
        <dbReference type="ARBA" id="ARBA00023211"/>
    </source>
</evidence>
<keyword evidence="6 16" id="KW-0540">Nuclease</keyword>
<feature type="compositionally biased region" description="Acidic residues" evidence="19">
    <location>
        <begin position="572"/>
        <end position="585"/>
    </location>
</feature>
<dbReference type="OMA" id="ESCMFNA"/>
<organism evidence="21 22">
    <name type="scientific">Nematostella vectensis</name>
    <name type="common">Starlet sea anemone</name>
    <dbReference type="NCBI Taxonomy" id="45351"/>
    <lineage>
        <taxon>Eukaryota</taxon>
        <taxon>Metazoa</taxon>
        <taxon>Cnidaria</taxon>
        <taxon>Anthozoa</taxon>
        <taxon>Hexacorallia</taxon>
        <taxon>Actiniaria</taxon>
        <taxon>Edwardsiidae</taxon>
        <taxon>Nematostella</taxon>
    </lineage>
</organism>
<gene>
    <name evidence="21" type="ORF">NEMVEDRAFT_v1g245550</name>
</gene>
<dbReference type="FunCoup" id="A7SIW1">
    <property type="interactions" value="649"/>
</dbReference>
<dbReference type="GO" id="GO:0000724">
    <property type="term" value="P:double-strand break repair via homologous recombination"/>
    <property type="evidence" value="ECO:0000318"/>
    <property type="project" value="GO_Central"/>
</dbReference>
<evidence type="ECO:0000256" key="1">
    <source>
        <dbReference type="ARBA" id="ARBA00001936"/>
    </source>
</evidence>
<dbReference type="FunFam" id="3.60.21.10:FF:000011">
    <property type="entry name" value="Double-strand break repair protein"/>
    <property type="match status" value="1"/>
</dbReference>
<keyword evidence="5" id="KW-0158">Chromosome</keyword>
<dbReference type="Proteomes" id="UP000001593">
    <property type="component" value="Unassembled WGS sequence"/>
</dbReference>
<dbReference type="InterPro" id="IPR004843">
    <property type="entry name" value="Calcineurin-like_PHP"/>
</dbReference>
<dbReference type="GO" id="GO:0006303">
    <property type="term" value="P:double-strand break repair via nonhomologous end joining"/>
    <property type="evidence" value="ECO:0000318"/>
    <property type="project" value="GO_Central"/>
</dbReference>
<feature type="compositionally biased region" description="Basic and acidic residues" evidence="19">
    <location>
        <begin position="558"/>
        <end position="571"/>
    </location>
</feature>
<dbReference type="AlphaFoldDB" id="A7SIW1"/>
<dbReference type="GO" id="GO:0042138">
    <property type="term" value="P:meiotic DNA double-strand break formation"/>
    <property type="evidence" value="ECO:0000318"/>
    <property type="project" value="GO_Central"/>
</dbReference>
<dbReference type="Gene3D" id="3.30.110.110">
    <property type="entry name" value="Mre11, capping domain"/>
    <property type="match status" value="1"/>
</dbReference>
<dbReference type="GO" id="GO:0031573">
    <property type="term" value="P:mitotic intra-S DNA damage checkpoint signaling"/>
    <property type="evidence" value="ECO:0000318"/>
    <property type="project" value="GO_Central"/>
</dbReference>
<dbReference type="GO" id="GO:0000723">
    <property type="term" value="P:telomere maintenance"/>
    <property type="evidence" value="ECO:0000318"/>
    <property type="project" value="GO_Central"/>
</dbReference>
<evidence type="ECO:0000256" key="14">
    <source>
        <dbReference type="ARBA" id="ARBA00023242"/>
    </source>
</evidence>
<dbReference type="GO" id="GO:0008296">
    <property type="term" value="F:3'-5'-DNA exonuclease activity"/>
    <property type="evidence" value="ECO:0007669"/>
    <property type="project" value="InterPro"/>
</dbReference>
<feature type="region of interest" description="Disordered" evidence="19">
    <location>
        <begin position="546"/>
        <end position="720"/>
    </location>
</feature>
<feature type="active site" description="Proton donor" evidence="17">
    <location>
        <position position="167"/>
    </location>
</feature>
<dbReference type="GO" id="GO:0097552">
    <property type="term" value="P:mitochondrial double-strand break repair via homologous recombination"/>
    <property type="evidence" value="ECO:0000318"/>
    <property type="project" value="GO_Central"/>
</dbReference>
<evidence type="ECO:0000256" key="9">
    <source>
        <dbReference type="ARBA" id="ARBA00022763"/>
    </source>
</evidence>
<dbReference type="PIRSF" id="PIRSF000882">
    <property type="entry name" value="DSB_repair_MRE11"/>
    <property type="match status" value="1"/>
</dbReference>
<protein>
    <recommendedName>
        <fullName evidence="16">Double-strand break repair protein</fullName>
    </recommendedName>
</protein>
<keyword evidence="10 16" id="KW-0378">Hydrolase</keyword>
<evidence type="ECO:0000256" key="5">
    <source>
        <dbReference type="ARBA" id="ARBA00022454"/>
    </source>
</evidence>
<keyword evidence="22" id="KW-1185">Reference proteome</keyword>
<keyword evidence="13 16" id="KW-0464">Manganese</keyword>
<feature type="compositionally biased region" description="Polar residues" evidence="19">
    <location>
        <begin position="672"/>
        <end position="682"/>
    </location>
</feature>
<keyword evidence="12 16" id="KW-0234">DNA repair</keyword>
<dbReference type="PANTHER" id="PTHR10139">
    <property type="entry name" value="DOUBLE-STRAND BREAK REPAIR PROTEIN MRE11"/>
    <property type="match status" value="1"/>
</dbReference>
<dbReference type="InterPro" id="IPR007281">
    <property type="entry name" value="Mre11_DNA-bd"/>
</dbReference>
<evidence type="ECO:0000256" key="8">
    <source>
        <dbReference type="ARBA" id="ARBA00022759"/>
    </source>
</evidence>
<dbReference type="GO" id="GO:0030145">
    <property type="term" value="F:manganese ion binding"/>
    <property type="evidence" value="ECO:0007669"/>
    <property type="project" value="UniProtKB-UniRule"/>
</dbReference>
<dbReference type="GO" id="GO:0000014">
    <property type="term" value="F:single-stranded DNA endodeoxyribonuclease activity"/>
    <property type="evidence" value="ECO:0000318"/>
    <property type="project" value="GO_Central"/>
</dbReference>
<reference evidence="21 22" key="1">
    <citation type="journal article" date="2007" name="Science">
        <title>Sea anemone genome reveals ancestral eumetazoan gene repertoire and genomic organization.</title>
        <authorList>
            <person name="Putnam N.H."/>
            <person name="Srivastava M."/>
            <person name="Hellsten U."/>
            <person name="Dirks B."/>
            <person name="Chapman J."/>
            <person name="Salamov A."/>
            <person name="Terry A."/>
            <person name="Shapiro H."/>
            <person name="Lindquist E."/>
            <person name="Kapitonov V.V."/>
            <person name="Jurka J."/>
            <person name="Genikhovich G."/>
            <person name="Grigoriev I.V."/>
            <person name="Lucas S.M."/>
            <person name="Steele R.E."/>
            <person name="Finnerty J.R."/>
            <person name="Technau U."/>
            <person name="Martindale M.Q."/>
            <person name="Rokhsar D.S."/>
        </authorList>
    </citation>
    <scope>NUCLEOTIDE SEQUENCE [LARGE SCALE GENOMIC DNA]</scope>
    <source>
        <strain evidence="22">CH2 X CH6</strain>
    </source>
</reference>
<dbReference type="InterPro" id="IPR003701">
    <property type="entry name" value="Mre11"/>
</dbReference>
<dbReference type="CDD" id="cd00840">
    <property type="entry name" value="MPP_Mre11_N"/>
    <property type="match status" value="1"/>
</dbReference>
<evidence type="ECO:0000256" key="15">
    <source>
        <dbReference type="ARBA" id="ARBA00023254"/>
    </source>
</evidence>
<keyword evidence="9 16" id="KW-0227">DNA damage</keyword>
<keyword evidence="11 16" id="KW-0269">Exonuclease</keyword>
<evidence type="ECO:0000256" key="18">
    <source>
        <dbReference type="RuleBase" id="RU003447"/>
    </source>
</evidence>
<dbReference type="STRING" id="45351.A7SIW1"/>
<evidence type="ECO:0000259" key="20">
    <source>
        <dbReference type="SMART" id="SM01347"/>
    </source>
</evidence>
<dbReference type="HOGENOM" id="CLU_009535_3_3_1"/>
<dbReference type="Pfam" id="PF00149">
    <property type="entry name" value="Metallophos"/>
    <property type="match status" value="1"/>
</dbReference>
<keyword evidence="15 16" id="KW-0469">Meiosis</keyword>
<evidence type="ECO:0000256" key="3">
    <source>
        <dbReference type="ARBA" id="ARBA00004286"/>
    </source>
</evidence>
<dbReference type="InParanoid" id="A7SIW1"/>
<dbReference type="Pfam" id="PF04152">
    <property type="entry name" value="Mre11_DNA_bind"/>
    <property type="match status" value="1"/>
</dbReference>
<keyword evidence="8 16" id="KW-0255">Endonuclease</keyword>
<evidence type="ECO:0000256" key="11">
    <source>
        <dbReference type="ARBA" id="ARBA00022839"/>
    </source>
</evidence>
<dbReference type="Gene3D" id="3.60.21.10">
    <property type="match status" value="1"/>
</dbReference>
<evidence type="ECO:0000256" key="16">
    <source>
        <dbReference type="PIRNR" id="PIRNR000882"/>
    </source>
</evidence>
<dbReference type="PhylomeDB" id="A7SIW1"/>
<evidence type="ECO:0000256" key="2">
    <source>
        <dbReference type="ARBA" id="ARBA00004123"/>
    </source>
</evidence>
<accession>A7SIW1</accession>
<evidence type="ECO:0000256" key="10">
    <source>
        <dbReference type="ARBA" id="ARBA00022801"/>
    </source>
</evidence>
<dbReference type="EMBL" id="DS469672">
    <property type="protein sequence ID" value="EDO36351.1"/>
    <property type="molecule type" value="Genomic_DNA"/>
</dbReference>
<keyword evidence="7" id="KW-0479">Metal-binding</keyword>
<evidence type="ECO:0000256" key="19">
    <source>
        <dbReference type="SAM" id="MobiDB-lite"/>
    </source>
</evidence>
<evidence type="ECO:0000256" key="17">
    <source>
        <dbReference type="PIRSR" id="PIRSR000882-1"/>
    </source>
</evidence>
<comment type="cofactor">
    <cofactor evidence="1 16">
        <name>Mn(2+)</name>
        <dbReference type="ChEBI" id="CHEBI:29035"/>
    </cofactor>
</comment>
<feature type="domain" description="Mre11 DNA-binding" evidence="20">
    <location>
        <begin position="335"/>
        <end position="500"/>
    </location>
</feature>
<comment type="subcellular location">
    <subcellularLocation>
        <location evidence="3">Chromosome</location>
    </subcellularLocation>
    <subcellularLocation>
        <location evidence="2 16">Nucleus</location>
    </subcellularLocation>
</comment>
<evidence type="ECO:0000313" key="21">
    <source>
        <dbReference type="EMBL" id="EDO36351.1"/>
    </source>
</evidence>
<dbReference type="InterPro" id="IPR029052">
    <property type="entry name" value="Metallo-depent_PP-like"/>
</dbReference>
<comment type="similarity">
    <text evidence="4 16 18">Belongs to the MRE11/RAD32 family.</text>
</comment>
<dbReference type="FunFam" id="3.30.110.110:FF:000004">
    <property type="entry name" value="Double-strand break repair protein"/>
    <property type="match status" value="1"/>
</dbReference>
<dbReference type="SUPFAM" id="SSF56300">
    <property type="entry name" value="Metallo-dependent phosphatases"/>
    <property type="match status" value="1"/>
</dbReference>